<evidence type="ECO:0000256" key="1">
    <source>
        <dbReference type="ARBA" id="ARBA00009625"/>
    </source>
</evidence>
<dbReference type="PANTHER" id="PTHR23408:SF3">
    <property type="entry name" value="METHYLMALONIC ACIDURIA TYPE A PROTEIN, MITOCHONDRIAL"/>
    <property type="match status" value="1"/>
</dbReference>
<dbReference type="InterPro" id="IPR027417">
    <property type="entry name" value="P-loop_NTPase"/>
</dbReference>
<organism evidence="3 4">
    <name type="scientific">Planoprotostelium fungivorum</name>
    <dbReference type="NCBI Taxonomy" id="1890364"/>
    <lineage>
        <taxon>Eukaryota</taxon>
        <taxon>Amoebozoa</taxon>
        <taxon>Evosea</taxon>
        <taxon>Variosea</taxon>
        <taxon>Cavosteliida</taxon>
        <taxon>Cavosteliaceae</taxon>
        <taxon>Planoprotostelium</taxon>
    </lineage>
</organism>
<dbReference type="InParanoid" id="A0A2P6NUL2"/>
<dbReference type="Gene3D" id="3.40.50.300">
    <property type="entry name" value="P-loop containing nucleotide triphosphate hydrolases"/>
    <property type="match status" value="1"/>
</dbReference>
<reference evidence="3 4" key="1">
    <citation type="journal article" date="2018" name="Genome Biol. Evol.">
        <title>Multiple Roots of Fruiting Body Formation in Amoebozoa.</title>
        <authorList>
            <person name="Hillmann F."/>
            <person name="Forbes G."/>
            <person name="Novohradska S."/>
            <person name="Ferling I."/>
            <person name="Riege K."/>
            <person name="Groth M."/>
            <person name="Westermann M."/>
            <person name="Marz M."/>
            <person name="Spaller T."/>
            <person name="Winckler T."/>
            <person name="Schaap P."/>
            <person name="Glockner G."/>
        </authorList>
    </citation>
    <scope>NUCLEOTIDE SEQUENCE [LARGE SCALE GENOMIC DNA]</scope>
    <source>
        <strain evidence="3 4">Jena</strain>
    </source>
</reference>
<dbReference type="Pfam" id="PF03308">
    <property type="entry name" value="MeaB"/>
    <property type="match status" value="1"/>
</dbReference>
<evidence type="ECO:0000259" key="2">
    <source>
        <dbReference type="SMART" id="SM00382"/>
    </source>
</evidence>
<accession>A0A2P6NUL2</accession>
<dbReference type="AlphaFoldDB" id="A0A2P6NUL2"/>
<evidence type="ECO:0000313" key="4">
    <source>
        <dbReference type="Proteomes" id="UP000241769"/>
    </source>
</evidence>
<dbReference type="InterPro" id="IPR005129">
    <property type="entry name" value="GTPase_ArgK"/>
</dbReference>
<dbReference type="GO" id="GO:0003924">
    <property type="term" value="F:GTPase activity"/>
    <property type="evidence" value="ECO:0007669"/>
    <property type="project" value="InterPro"/>
</dbReference>
<dbReference type="EMBL" id="MDYQ01000019">
    <property type="protein sequence ID" value="PRP87610.1"/>
    <property type="molecule type" value="Genomic_DNA"/>
</dbReference>
<gene>
    <name evidence="3" type="ORF">PROFUN_04637</name>
</gene>
<dbReference type="GO" id="GO:0005737">
    <property type="term" value="C:cytoplasm"/>
    <property type="evidence" value="ECO:0007669"/>
    <property type="project" value="TreeGrafter"/>
</dbReference>
<dbReference type="GO" id="GO:0005525">
    <property type="term" value="F:GTP binding"/>
    <property type="evidence" value="ECO:0007669"/>
    <property type="project" value="InterPro"/>
</dbReference>
<dbReference type="NCBIfam" id="TIGR00750">
    <property type="entry name" value="lao"/>
    <property type="match status" value="1"/>
</dbReference>
<keyword evidence="4" id="KW-1185">Reference proteome</keyword>
<sequence>MMNLFRTFRVGISGPPGVGKSTFIEALGTFLCQKDFRVAVLAVDPSSARTGGSILGDVTRMDELTKHKNAFVRGSPSRGTLGGVTRSTTDAIALCETFGYNVILVETVGVGQSETMVEGMTDVFLLLSPPAGGDELQGIKKGIMELVDIIVVNKADGELLPIAKRAAADYKAALHFGTPKNPLWVPQVRICSARTKDNVAEVWKTMNQYWEQMEKEGVMESKRKSQRKAWMWRMVQEELVKRFERNPRVQSTLIEVQREVEEGRLTAGLAADLLMDSFGASQ</sequence>
<protein>
    <recommendedName>
        <fullName evidence="2">AAA+ ATPase domain-containing protein</fullName>
    </recommendedName>
</protein>
<dbReference type="OrthoDB" id="1476984at2759"/>
<proteinExistence type="inferred from homology"/>
<dbReference type="Gene3D" id="1.10.287.130">
    <property type="match status" value="1"/>
</dbReference>
<comment type="caution">
    <text evidence="3">The sequence shown here is derived from an EMBL/GenBank/DDBJ whole genome shotgun (WGS) entry which is preliminary data.</text>
</comment>
<dbReference type="CDD" id="cd03114">
    <property type="entry name" value="MMAA-like"/>
    <property type="match status" value="1"/>
</dbReference>
<dbReference type="SMART" id="SM00382">
    <property type="entry name" value="AAA"/>
    <property type="match status" value="1"/>
</dbReference>
<dbReference type="FunCoup" id="A0A2P6NUL2">
    <property type="interactions" value="52"/>
</dbReference>
<dbReference type="STRING" id="1890364.A0A2P6NUL2"/>
<dbReference type="SUPFAM" id="SSF52540">
    <property type="entry name" value="P-loop containing nucleoside triphosphate hydrolases"/>
    <property type="match status" value="1"/>
</dbReference>
<dbReference type="Proteomes" id="UP000241769">
    <property type="component" value="Unassembled WGS sequence"/>
</dbReference>
<comment type="similarity">
    <text evidence="1">Belongs to the SIMIBI class G3E GTPase family. ArgK/MeaB subfamily.</text>
</comment>
<evidence type="ECO:0000313" key="3">
    <source>
        <dbReference type="EMBL" id="PRP87610.1"/>
    </source>
</evidence>
<feature type="domain" description="AAA+ ATPase" evidence="2">
    <location>
        <begin position="6"/>
        <end position="183"/>
    </location>
</feature>
<dbReference type="NCBIfam" id="NF006958">
    <property type="entry name" value="PRK09435.1"/>
    <property type="match status" value="1"/>
</dbReference>
<dbReference type="PANTHER" id="PTHR23408">
    <property type="entry name" value="METHYLMALONYL-COA MUTASE"/>
    <property type="match status" value="1"/>
</dbReference>
<dbReference type="InterPro" id="IPR003593">
    <property type="entry name" value="AAA+_ATPase"/>
</dbReference>
<name>A0A2P6NUL2_9EUKA</name>